<dbReference type="SUPFAM" id="SSF52833">
    <property type="entry name" value="Thioredoxin-like"/>
    <property type="match status" value="3"/>
</dbReference>
<feature type="compositionally biased region" description="Acidic residues" evidence="7">
    <location>
        <begin position="716"/>
        <end position="734"/>
    </location>
</feature>
<protein>
    <recommendedName>
        <fullName evidence="3">protein disulfide-isomerase</fullName>
        <ecNumber evidence="3">5.3.4.1</ecNumber>
    </recommendedName>
</protein>
<gene>
    <name evidence="9" type="ORF">HXX76_003693</name>
</gene>
<dbReference type="PANTHER" id="PTHR45815:SF3">
    <property type="entry name" value="PROTEIN DISULFIDE-ISOMERASE A6"/>
    <property type="match status" value="1"/>
</dbReference>
<evidence type="ECO:0000313" key="10">
    <source>
        <dbReference type="Proteomes" id="UP000650467"/>
    </source>
</evidence>
<dbReference type="Pfam" id="PF24541">
    <property type="entry name" value="Thioredox_PDIA6_C"/>
    <property type="match status" value="1"/>
</dbReference>
<evidence type="ECO:0000256" key="3">
    <source>
        <dbReference type="ARBA" id="ARBA00012723"/>
    </source>
</evidence>
<proteinExistence type="predicted"/>
<dbReference type="PANTHER" id="PTHR45815">
    <property type="entry name" value="PROTEIN DISULFIDE-ISOMERASE A6"/>
    <property type="match status" value="1"/>
</dbReference>
<dbReference type="GO" id="GO:0003756">
    <property type="term" value="F:protein disulfide isomerase activity"/>
    <property type="evidence" value="ECO:0007669"/>
    <property type="project" value="UniProtKB-EC"/>
</dbReference>
<feature type="region of interest" description="Disordered" evidence="7">
    <location>
        <begin position="241"/>
        <end position="264"/>
    </location>
</feature>
<dbReference type="InterPro" id="IPR057305">
    <property type="entry name" value="Thioredox_PDIA6_C"/>
</dbReference>
<accession>A0A835TCP9</accession>
<dbReference type="Proteomes" id="UP000650467">
    <property type="component" value="Unassembled WGS sequence"/>
</dbReference>
<comment type="caution">
    <text evidence="9">The sequence shown here is derived from an EMBL/GenBank/DDBJ whole genome shotgun (WGS) entry which is preliminary data.</text>
</comment>
<dbReference type="GO" id="GO:0034976">
    <property type="term" value="P:response to endoplasmic reticulum stress"/>
    <property type="evidence" value="ECO:0007669"/>
    <property type="project" value="TreeGrafter"/>
</dbReference>
<evidence type="ECO:0000256" key="4">
    <source>
        <dbReference type="ARBA" id="ARBA00023157"/>
    </source>
</evidence>
<evidence type="ECO:0000256" key="1">
    <source>
        <dbReference type="ARBA" id="ARBA00001182"/>
    </source>
</evidence>
<dbReference type="Gene3D" id="3.40.30.10">
    <property type="entry name" value="Glutaredoxin"/>
    <property type="match status" value="3"/>
</dbReference>
<keyword evidence="4" id="KW-1015">Disulfide bond</keyword>
<dbReference type="EC" id="5.3.4.1" evidence="3"/>
<organism evidence="9 10">
    <name type="scientific">Chlamydomonas incerta</name>
    <dbReference type="NCBI Taxonomy" id="51695"/>
    <lineage>
        <taxon>Eukaryota</taxon>
        <taxon>Viridiplantae</taxon>
        <taxon>Chlorophyta</taxon>
        <taxon>core chlorophytes</taxon>
        <taxon>Chlorophyceae</taxon>
        <taxon>CS clade</taxon>
        <taxon>Chlamydomonadales</taxon>
        <taxon>Chlamydomonadaceae</taxon>
        <taxon>Chlamydomonas</taxon>
    </lineage>
</organism>
<evidence type="ECO:0000256" key="7">
    <source>
        <dbReference type="SAM" id="MobiDB-lite"/>
    </source>
</evidence>
<sequence>MLPPFPGSHLITPAITTATATATATAPRLWFYAPWCGHCQSLAPHFKKVAQNLQGMALVGAVDCNDQKAAGNLCQRFGVKGFPTIKLFRADKQKNPYTGELSKEALEYNGPRTAKPLVDSISAMLTDLYITRLAGAAAAAEWAAKANDAGKAQVLLFTNKDASTLLYKALSTQLRHGLAFAEVNEKASDVVKEFGVESFPTLMVVKTDGTRDTYSGELKAPALLKYLADFSSAKLASDADADAGSASGSSKSGKAGSKSKSSSASSEPAWAFVRQLSGNVSAELAALEAREEMALLAVHGAEGEDGCKDAREAFLTAAGDMQAVVDTVLLAAPAAELEEGGEGAAALAALGLDPAALRGADACELQVVLLPFGRDKSELDDYQRYTGPPEGKALQRWVTDAVPVFTTQLDDVSAGSFVAMDPSEGRMTLAPKVVLFTNKDEAPGVFRALAMSMRGRGNMAFAWVQVGNPAAEKTVESFKPQRVPSMLVVVPQNLREDDPTGGGMRLGMQPYHGALKFTPMKEFLMELAAQIETSSGVVSDPEVIKKAVPQIASQSDLEAHCTSKAGLCLLALLDSEEPGFEEEKKELLSLALKQAGEGGAFHFAWIEARKHKSVMQAFDLMHSDIPTLVALSAKRMRFAVLPAPEDSSARGPRLRPEVVARFVQGVLGGKVRTQALSALPEVRSGDEAGADDLSAARASGSSGGDGAADAAAEPEAPVEEEFDLSDIMSEEVEGSELAGGKADRLKQVDEQLKAEEEARKAEEAAKSKKSSKKKKKSSKKKKKKSASEEL</sequence>
<keyword evidence="10" id="KW-1185">Reference proteome</keyword>
<dbReference type="Pfam" id="PF00085">
    <property type="entry name" value="Thioredoxin"/>
    <property type="match status" value="2"/>
</dbReference>
<feature type="region of interest" description="Disordered" evidence="7">
    <location>
        <begin position="693"/>
        <end position="790"/>
    </location>
</feature>
<evidence type="ECO:0000256" key="5">
    <source>
        <dbReference type="ARBA" id="ARBA00023235"/>
    </source>
</evidence>
<dbReference type="AlphaFoldDB" id="A0A835TCP9"/>
<dbReference type="GO" id="GO:0005788">
    <property type="term" value="C:endoplasmic reticulum lumen"/>
    <property type="evidence" value="ECO:0007669"/>
    <property type="project" value="UniProtKB-SubCell"/>
</dbReference>
<evidence type="ECO:0000256" key="2">
    <source>
        <dbReference type="ARBA" id="ARBA00004319"/>
    </source>
</evidence>
<dbReference type="OrthoDB" id="511561at2759"/>
<evidence type="ECO:0000313" key="9">
    <source>
        <dbReference type="EMBL" id="KAG2440838.1"/>
    </source>
</evidence>
<evidence type="ECO:0000259" key="8">
    <source>
        <dbReference type="PROSITE" id="PS51352"/>
    </source>
</evidence>
<dbReference type="InterPro" id="IPR013766">
    <property type="entry name" value="Thioredoxin_domain"/>
</dbReference>
<dbReference type="PROSITE" id="PS51352">
    <property type="entry name" value="THIOREDOXIN_2"/>
    <property type="match status" value="1"/>
</dbReference>
<dbReference type="GO" id="GO:0015035">
    <property type="term" value="F:protein-disulfide reductase activity"/>
    <property type="evidence" value="ECO:0007669"/>
    <property type="project" value="TreeGrafter"/>
</dbReference>
<keyword evidence="6" id="KW-0676">Redox-active center</keyword>
<feature type="domain" description="Thioredoxin" evidence="8">
    <location>
        <begin position="1"/>
        <end position="126"/>
    </location>
</feature>
<comment type="catalytic activity">
    <reaction evidence="1">
        <text>Catalyzes the rearrangement of -S-S- bonds in proteins.</text>
        <dbReference type="EC" id="5.3.4.1"/>
    </reaction>
</comment>
<name>A0A835TCP9_CHLIN</name>
<dbReference type="InterPro" id="IPR036249">
    <property type="entry name" value="Thioredoxin-like_sf"/>
</dbReference>
<dbReference type="EMBL" id="JAEHOC010000006">
    <property type="protein sequence ID" value="KAG2440838.1"/>
    <property type="molecule type" value="Genomic_DNA"/>
</dbReference>
<reference evidence="9" key="1">
    <citation type="journal article" date="2020" name="bioRxiv">
        <title>Comparative genomics of Chlamydomonas.</title>
        <authorList>
            <person name="Craig R.J."/>
            <person name="Hasan A.R."/>
            <person name="Ness R.W."/>
            <person name="Keightley P.D."/>
        </authorList>
    </citation>
    <scope>NUCLEOTIDE SEQUENCE</scope>
    <source>
        <strain evidence="9">SAG 7.73</strain>
    </source>
</reference>
<keyword evidence="5" id="KW-0413">Isomerase</keyword>
<evidence type="ECO:0000256" key="6">
    <source>
        <dbReference type="ARBA" id="ARBA00023284"/>
    </source>
</evidence>
<comment type="subcellular location">
    <subcellularLocation>
        <location evidence="2">Endoplasmic reticulum lumen</location>
    </subcellularLocation>
</comment>
<feature type="compositionally biased region" description="Basic residues" evidence="7">
    <location>
        <begin position="767"/>
        <end position="784"/>
    </location>
</feature>
<feature type="compositionally biased region" description="Basic and acidic residues" evidence="7">
    <location>
        <begin position="741"/>
        <end position="766"/>
    </location>
</feature>